<reference evidence="6 7" key="1">
    <citation type="journal article" date="2008" name="Nature">
        <title>The Phaeodactylum genome reveals the evolutionary history of diatom genomes.</title>
        <authorList>
            <person name="Bowler C."/>
            <person name="Allen A.E."/>
            <person name="Badger J.H."/>
            <person name="Grimwood J."/>
            <person name="Jabbari K."/>
            <person name="Kuo A."/>
            <person name="Maheswari U."/>
            <person name="Martens C."/>
            <person name="Maumus F."/>
            <person name="Otillar R.P."/>
            <person name="Rayko E."/>
            <person name="Salamov A."/>
            <person name="Vandepoele K."/>
            <person name="Beszteri B."/>
            <person name="Gruber A."/>
            <person name="Heijde M."/>
            <person name="Katinka M."/>
            <person name="Mock T."/>
            <person name="Valentin K."/>
            <person name="Verret F."/>
            <person name="Berges J.A."/>
            <person name="Brownlee C."/>
            <person name="Cadoret J.P."/>
            <person name="Chiovitti A."/>
            <person name="Choi C.J."/>
            <person name="Coesel S."/>
            <person name="De Martino A."/>
            <person name="Detter J.C."/>
            <person name="Durkin C."/>
            <person name="Falciatore A."/>
            <person name="Fournet J."/>
            <person name="Haruta M."/>
            <person name="Huysman M.J."/>
            <person name="Jenkins B.D."/>
            <person name="Jiroutova K."/>
            <person name="Jorgensen R.E."/>
            <person name="Joubert Y."/>
            <person name="Kaplan A."/>
            <person name="Kroger N."/>
            <person name="Kroth P.G."/>
            <person name="La Roche J."/>
            <person name="Lindquist E."/>
            <person name="Lommer M."/>
            <person name="Martin-Jezequel V."/>
            <person name="Lopez P.J."/>
            <person name="Lucas S."/>
            <person name="Mangogna M."/>
            <person name="McGinnis K."/>
            <person name="Medlin L.K."/>
            <person name="Montsant A."/>
            <person name="Oudot-Le Secq M.P."/>
            <person name="Napoli C."/>
            <person name="Obornik M."/>
            <person name="Parker M.S."/>
            <person name="Petit J.L."/>
            <person name="Porcel B.M."/>
            <person name="Poulsen N."/>
            <person name="Robison M."/>
            <person name="Rychlewski L."/>
            <person name="Rynearson T.A."/>
            <person name="Schmutz J."/>
            <person name="Shapiro H."/>
            <person name="Siaut M."/>
            <person name="Stanley M."/>
            <person name="Sussman M.R."/>
            <person name="Taylor A.R."/>
            <person name="Vardi A."/>
            <person name="von Dassow P."/>
            <person name="Vyverman W."/>
            <person name="Willis A."/>
            <person name="Wyrwicz L.S."/>
            <person name="Rokhsar D.S."/>
            <person name="Weissenbach J."/>
            <person name="Armbrust E.V."/>
            <person name="Green B.R."/>
            <person name="Van de Peer Y."/>
            <person name="Grigoriev I.V."/>
        </authorList>
    </citation>
    <scope>NUCLEOTIDE SEQUENCE [LARGE SCALE GENOMIC DNA]</scope>
    <source>
        <strain evidence="6 7">CCAP 1055/1</strain>
    </source>
</reference>
<dbReference type="Proteomes" id="UP000000759">
    <property type="component" value="Chromosome 28"/>
</dbReference>
<dbReference type="GeneID" id="7199075"/>
<keyword evidence="2" id="KW-0539">Nucleus</keyword>
<gene>
    <name evidence="6" type="ORF">PHATRDRAFT_50336</name>
</gene>
<dbReference type="InParanoid" id="B7GDS2"/>
<keyword evidence="7" id="KW-1185">Reference proteome</keyword>
<dbReference type="PANTHER" id="PTHR48112:SF15">
    <property type="entry name" value="HMG BOX DOMAIN-CONTAINING PROTEIN"/>
    <property type="match status" value="1"/>
</dbReference>
<dbReference type="RefSeq" id="XP_002185263.1">
    <property type="nucleotide sequence ID" value="XM_002185227.1"/>
</dbReference>
<dbReference type="PROSITE" id="PS50118">
    <property type="entry name" value="HMG_BOX_2"/>
    <property type="match status" value="1"/>
</dbReference>
<dbReference type="HOGENOM" id="CLU_791010_0_0_1"/>
<evidence type="ECO:0000313" key="6">
    <source>
        <dbReference type="EMBL" id="EEC43395.1"/>
    </source>
</evidence>
<feature type="domain" description="HMG box" evidence="5">
    <location>
        <begin position="50"/>
        <end position="142"/>
    </location>
</feature>
<dbReference type="OrthoDB" id="49060at2759"/>
<evidence type="ECO:0000256" key="1">
    <source>
        <dbReference type="ARBA" id="ARBA00023125"/>
    </source>
</evidence>
<feature type="compositionally biased region" description="Basic residues" evidence="4">
    <location>
        <begin position="26"/>
        <end position="45"/>
    </location>
</feature>
<dbReference type="InterPro" id="IPR009071">
    <property type="entry name" value="HMG_box_dom"/>
</dbReference>
<dbReference type="SUPFAM" id="SSF47095">
    <property type="entry name" value="HMG-box"/>
    <property type="match status" value="1"/>
</dbReference>
<sequence>MTSYDAVGGPAALPFAAPADGTSKPKTAKGKSSKTKKQKQYRAKKPKDMPRRPLSAYNIFFKEERARMLANASEKAASAEIEENEGNEPDAAPSTKGKIGFEAMAKTIGKRWKELEAENLERYKKLAKEDMERYRVEMDKYHLELAKKSRVEREEAAKLGPMMGATNDQMIGGMQDNQMAIAQQMQDPSMMGAAQLDQFLRAQMMAAGNGSPNAQFSGAQMGMPPNFGGFYPGFQGAMGGMPQSFGGGADGGGQQLGQQQNFFPNPMMQGMPFQQNQFMGGQQEALMGQFEQQQQFLMQQMGNQQFGGAGAFPNASGGNQGYNFGNQGGAQFGQFQQDDQNK</sequence>
<feature type="DNA-binding region" description="HMG box" evidence="2">
    <location>
        <begin position="50"/>
        <end position="142"/>
    </location>
</feature>
<dbReference type="PaxDb" id="2850-Phatr50336"/>
<accession>B7GDS2</accession>
<dbReference type="Gene3D" id="1.10.30.10">
    <property type="entry name" value="High mobility group box domain"/>
    <property type="match status" value="1"/>
</dbReference>
<feature type="region of interest" description="Disordered" evidence="4">
    <location>
        <begin position="1"/>
        <end position="55"/>
    </location>
</feature>
<dbReference type="Pfam" id="PF00505">
    <property type="entry name" value="HMG_box"/>
    <property type="match status" value="1"/>
</dbReference>
<dbReference type="PANTHER" id="PTHR48112">
    <property type="entry name" value="HIGH MOBILITY GROUP PROTEIN DSP1"/>
    <property type="match status" value="1"/>
</dbReference>
<dbReference type="InterPro" id="IPR050342">
    <property type="entry name" value="HMGB"/>
</dbReference>
<feature type="region of interest" description="Disordered" evidence="4">
    <location>
        <begin position="310"/>
        <end position="342"/>
    </location>
</feature>
<evidence type="ECO:0000256" key="2">
    <source>
        <dbReference type="PROSITE-ProRule" id="PRU00267"/>
    </source>
</evidence>
<keyword evidence="3" id="KW-0175">Coiled coil</keyword>
<name>B7GDS2_PHATC</name>
<dbReference type="EMBL" id="CM000630">
    <property type="protein sequence ID" value="EEC43395.1"/>
    <property type="molecule type" value="Genomic_DNA"/>
</dbReference>
<feature type="coiled-coil region" evidence="3">
    <location>
        <begin position="117"/>
        <end position="144"/>
    </location>
</feature>
<dbReference type="AlphaFoldDB" id="B7GDS2"/>
<dbReference type="SMR" id="B7GDS2"/>
<organism evidence="6 7">
    <name type="scientific">Phaeodactylum tricornutum (strain CCAP 1055/1)</name>
    <dbReference type="NCBI Taxonomy" id="556484"/>
    <lineage>
        <taxon>Eukaryota</taxon>
        <taxon>Sar</taxon>
        <taxon>Stramenopiles</taxon>
        <taxon>Ochrophyta</taxon>
        <taxon>Bacillariophyta</taxon>
        <taxon>Bacillariophyceae</taxon>
        <taxon>Bacillariophycidae</taxon>
        <taxon>Naviculales</taxon>
        <taxon>Phaeodactylaceae</taxon>
        <taxon>Phaeodactylum</taxon>
    </lineage>
</organism>
<dbReference type="KEGG" id="pti:PHATRDRAFT_50336"/>
<evidence type="ECO:0000256" key="3">
    <source>
        <dbReference type="SAM" id="Coils"/>
    </source>
</evidence>
<dbReference type="GO" id="GO:0005634">
    <property type="term" value="C:nucleus"/>
    <property type="evidence" value="ECO:0007669"/>
    <property type="project" value="UniProtKB-UniRule"/>
</dbReference>
<dbReference type="GO" id="GO:0003677">
    <property type="term" value="F:DNA binding"/>
    <property type="evidence" value="ECO:0007669"/>
    <property type="project" value="UniProtKB-UniRule"/>
</dbReference>
<evidence type="ECO:0000259" key="5">
    <source>
        <dbReference type="PROSITE" id="PS50118"/>
    </source>
</evidence>
<feature type="region of interest" description="Disordered" evidence="4">
    <location>
        <begin position="71"/>
        <end position="97"/>
    </location>
</feature>
<reference evidence="7" key="2">
    <citation type="submission" date="2008-08" db="EMBL/GenBank/DDBJ databases">
        <authorList>
            <consortium name="Diatom Consortium"/>
            <person name="Grigoriev I."/>
            <person name="Grimwood J."/>
            <person name="Kuo A."/>
            <person name="Otillar R.P."/>
            <person name="Salamov A."/>
            <person name="Detter J.C."/>
            <person name="Lindquist E."/>
            <person name="Shapiro H."/>
            <person name="Lucas S."/>
            <person name="Glavina del Rio T."/>
            <person name="Pitluck S."/>
            <person name="Rokhsar D."/>
            <person name="Bowler C."/>
        </authorList>
    </citation>
    <scope>GENOME REANNOTATION</scope>
    <source>
        <strain evidence="7">CCAP 1055/1</strain>
    </source>
</reference>
<evidence type="ECO:0000256" key="4">
    <source>
        <dbReference type="SAM" id="MobiDB-lite"/>
    </source>
</evidence>
<dbReference type="InterPro" id="IPR036910">
    <property type="entry name" value="HMG_box_dom_sf"/>
</dbReference>
<proteinExistence type="predicted"/>
<feature type="compositionally biased region" description="Low complexity" evidence="4">
    <location>
        <begin position="1"/>
        <end position="25"/>
    </location>
</feature>
<dbReference type="SMART" id="SM00398">
    <property type="entry name" value="HMG"/>
    <property type="match status" value="1"/>
</dbReference>
<feature type="compositionally biased region" description="Low complexity" evidence="4">
    <location>
        <begin position="332"/>
        <end position="342"/>
    </location>
</feature>
<protein>
    <recommendedName>
        <fullName evidence="5">HMG box domain-containing protein</fullName>
    </recommendedName>
</protein>
<keyword evidence="1 2" id="KW-0238">DNA-binding</keyword>
<evidence type="ECO:0000313" key="7">
    <source>
        <dbReference type="Proteomes" id="UP000000759"/>
    </source>
</evidence>